<comment type="function">
    <text evidence="6">This protein is one of the early assembly proteins of the 50S ribosomal subunit, although it is not seen to bind rRNA by itself. It is important during the early stages of 50S assembly.</text>
</comment>
<comment type="subunit">
    <text evidence="2 6">Part of the 50S ribosomal subunit.</text>
</comment>
<evidence type="ECO:0000256" key="2">
    <source>
        <dbReference type="ARBA" id="ARBA00011838"/>
    </source>
</evidence>
<evidence type="ECO:0000256" key="4">
    <source>
        <dbReference type="ARBA" id="ARBA00023274"/>
    </source>
</evidence>
<sequence length="147" mass="16803">MNTLSYRTSHTRPEDVVRKWFVIDAENLVLGRMSSHIASILRGKHRPDYTPHVDCGDYIIVINAEKVRFTGKKLDDKTYLTYSGYPGGQKSATPRELLARIPTRVVETAVRKMLPKNKLGDAMYKKLFVYAGSEHFHQAQKPEVINL</sequence>
<dbReference type="InterPro" id="IPR036899">
    <property type="entry name" value="Ribosomal_uL13_sf"/>
</dbReference>
<dbReference type="Gene3D" id="3.90.1180.10">
    <property type="entry name" value="Ribosomal protein L13"/>
    <property type="match status" value="1"/>
</dbReference>
<comment type="similarity">
    <text evidence="1 6">Belongs to the universal ribosomal protein uL13 family.</text>
</comment>
<dbReference type="InterPro" id="IPR005822">
    <property type="entry name" value="Ribosomal_uL13"/>
</dbReference>
<accession>A0A9D7S819</accession>
<gene>
    <name evidence="6 7" type="primary">rplM</name>
    <name evidence="7" type="ORF">IPO85_08215</name>
</gene>
<dbReference type="GO" id="GO:0003729">
    <property type="term" value="F:mRNA binding"/>
    <property type="evidence" value="ECO:0007669"/>
    <property type="project" value="UniProtKB-ARBA"/>
</dbReference>
<dbReference type="SUPFAM" id="SSF52161">
    <property type="entry name" value="Ribosomal protein L13"/>
    <property type="match status" value="1"/>
</dbReference>
<dbReference type="NCBIfam" id="TIGR01066">
    <property type="entry name" value="rplM_bact"/>
    <property type="match status" value="1"/>
</dbReference>
<keyword evidence="3 6" id="KW-0689">Ribosomal protein</keyword>
<dbReference type="CDD" id="cd00392">
    <property type="entry name" value="Ribosomal_L13"/>
    <property type="match status" value="1"/>
</dbReference>
<organism evidence="7 8">
    <name type="scientific">Candidatus Defluviibacterium haderslevense</name>
    <dbReference type="NCBI Taxonomy" id="2981993"/>
    <lineage>
        <taxon>Bacteria</taxon>
        <taxon>Pseudomonadati</taxon>
        <taxon>Bacteroidota</taxon>
        <taxon>Saprospiria</taxon>
        <taxon>Saprospirales</taxon>
        <taxon>Saprospiraceae</taxon>
        <taxon>Candidatus Defluviibacterium</taxon>
    </lineage>
</organism>
<dbReference type="InterPro" id="IPR005823">
    <property type="entry name" value="Ribosomal_uL13_bac-type"/>
</dbReference>
<dbReference type="GO" id="GO:0003735">
    <property type="term" value="F:structural constituent of ribosome"/>
    <property type="evidence" value="ECO:0007669"/>
    <property type="project" value="InterPro"/>
</dbReference>
<evidence type="ECO:0000313" key="8">
    <source>
        <dbReference type="Proteomes" id="UP000808349"/>
    </source>
</evidence>
<dbReference type="HAMAP" id="MF_01366">
    <property type="entry name" value="Ribosomal_uL13"/>
    <property type="match status" value="1"/>
</dbReference>
<name>A0A9D7S819_9BACT</name>
<evidence type="ECO:0000313" key="7">
    <source>
        <dbReference type="EMBL" id="MBK9717483.1"/>
    </source>
</evidence>
<dbReference type="GO" id="GO:0022625">
    <property type="term" value="C:cytosolic large ribosomal subunit"/>
    <property type="evidence" value="ECO:0007669"/>
    <property type="project" value="TreeGrafter"/>
</dbReference>
<dbReference type="PANTHER" id="PTHR11545:SF2">
    <property type="entry name" value="LARGE RIBOSOMAL SUBUNIT PROTEIN UL13M"/>
    <property type="match status" value="1"/>
</dbReference>
<dbReference type="GO" id="GO:0006412">
    <property type="term" value="P:translation"/>
    <property type="evidence" value="ECO:0007669"/>
    <property type="project" value="UniProtKB-UniRule"/>
</dbReference>
<proteinExistence type="inferred from homology"/>
<dbReference type="Proteomes" id="UP000808349">
    <property type="component" value="Unassembled WGS sequence"/>
</dbReference>
<protein>
    <recommendedName>
        <fullName evidence="5 6">Large ribosomal subunit protein uL13</fullName>
    </recommendedName>
</protein>
<evidence type="ECO:0000256" key="3">
    <source>
        <dbReference type="ARBA" id="ARBA00022980"/>
    </source>
</evidence>
<evidence type="ECO:0000256" key="5">
    <source>
        <dbReference type="ARBA" id="ARBA00035201"/>
    </source>
</evidence>
<keyword evidence="4 6" id="KW-0687">Ribonucleoprotein</keyword>
<dbReference type="EMBL" id="JADKFW010000004">
    <property type="protein sequence ID" value="MBK9717483.1"/>
    <property type="molecule type" value="Genomic_DNA"/>
</dbReference>
<dbReference type="AlphaFoldDB" id="A0A9D7S819"/>
<dbReference type="PANTHER" id="PTHR11545">
    <property type="entry name" value="RIBOSOMAL PROTEIN L13"/>
    <property type="match status" value="1"/>
</dbReference>
<dbReference type="FunFam" id="3.90.1180.10:FF:000001">
    <property type="entry name" value="50S ribosomal protein L13"/>
    <property type="match status" value="1"/>
</dbReference>
<evidence type="ECO:0000256" key="1">
    <source>
        <dbReference type="ARBA" id="ARBA00006227"/>
    </source>
</evidence>
<dbReference type="PIRSF" id="PIRSF002181">
    <property type="entry name" value="Ribosomal_L13"/>
    <property type="match status" value="1"/>
</dbReference>
<comment type="caution">
    <text evidence="7">The sequence shown here is derived from an EMBL/GenBank/DDBJ whole genome shotgun (WGS) entry which is preliminary data.</text>
</comment>
<dbReference type="Pfam" id="PF00572">
    <property type="entry name" value="Ribosomal_L13"/>
    <property type="match status" value="1"/>
</dbReference>
<dbReference type="GO" id="GO:0017148">
    <property type="term" value="P:negative regulation of translation"/>
    <property type="evidence" value="ECO:0007669"/>
    <property type="project" value="TreeGrafter"/>
</dbReference>
<evidence type="ECO:0000256" key="6">
    <source>
        <dbReference type="HAMAP-Rule" id="MF_01366"/>
    </source>
</evidence>
<reference evidence="7 8" key="1">
    <citation type="submission" date="2020-10" db="EMBL/GenBank/DDBJ databases">
        <title>Connecting structure to function with the recovery of over 1000 high-quality activated sludge metagenome-assembled genomes encoding full-length rRNA genes using long-read sequencing.</title>
        <authorList>
            <person name="Singleton C.M."/>
            <person name="Petriglieri F."/>
            <person name="Kristensen J.M."/>
            <person name="Kirkegaard R.H."/>
            <person name="Michaelsen T.Y."/>
            <person name="Andersen M.H."/>
            <person name="Karst S.M."/>
            <person name="Dueholm M.S."/>
            <person name="Nielsen P.H."/>
            <person name="Albertsen M."/>
        </authorList>
    </citation>
    <scope>NUCLEOTIDE SEQUENCE [LARGE SCALE GENOMIC DNA]</scope>
    <source>
        <strain evidence="7">Ribe_18-Q3-R11-54_BAT3C.373</strain>
    </source>
</reference>